<sequence>MSYQLQRFSLESVHLTLQDWQTAVQDDDLFALEYQDLFKWTESHIQYEDKHLESYAYGIFTKDSPNTAAHAIVDIIQRPHGRRQTKLLKLVVSPQFADDTDVNNLNTLVDLMLAAVLGTVEISGRNSSSTIKIYGRTNAMLGVLRKLNDTITNSPTFTKSITTKIAGRWLEISLT</sequence>
<reference evidence="1" key="2">
    <citation type="submission" date="2021-04" db="EMBL/GenBank/DDBJ databases">
        <authorList>
            <person name="Gilroy R."/>
        </authorList>
    </citation>
    <scope>NUCLEOTIDE SEQUENCE</scope>
    <source>
        <strain evidence="1">9264</strain>
    </source>
</reference>
<comment type="caution">
    <text evidence="1">The sequence shown here is derived from an EMBL/GenBank/DDBJ whole genome shotgun (WGS) entry which is preliminary data.</text>
</comment>
<gene>
    <name evidence="1" type="ORF">H9906_05030</name>
</gene>
<evidence type="ECO:0000313" key="2">
    <source>
        <dbReference type="Proteomes" id="UP000823889"/>
    </source>
</evidence>
<protein>
    <submittedName>
        <fullName evidence="1">Uncharacterized protein</fullName>
    </submittedName>
</protein>
<dbReference type="AlphaFoldDB" id="A0A9D2RFR1"/>
<dbReference type="EMBL" id="DWUQ01000103">
    <property type="protein sequence ID" value="HJD44379.1"/>
    <property type="molecule type" value="Genomic_DNA"/>
</dbReference>
<proteinExistence type="predicted"/>
<reference evidence="1" key="1">
    <citation type="journal article" date="2021" name="PeerJ">
        <title>Extensive microbial diversity within the chicken gut microbiome revealed by metagenomics and culture.</title>
        <authorList>
            <person name="Gilroy R."/>
            <person name="Ravi A."/>
            <person name="Getino M."/>
            <person name="Pursley I."/>
            <person name="Horton D.L."/>
            <person name="Alikhan N.F."/>
            <person name="Baker D."/>
            <person name="Gharbi K."/>
            <person name="Hall N."/>
            <person name="Watson M."/>
            <person name="Adriaenssens E.M."/>
            <person name="Foster-Nyarko E."/>
            <person name="Jarju S."/>
            <person name="Secka A."/>
            <person name="Antonio M."/>
            <person name="Oren A."/>
            <person name="Chaudhuri R.R."/>
            <person name="La Ragione R."/>
            <person name="Hildebrand F."/>
            <person name="Pallen M.J."/>
        </authorList>
    </citation>
    <scope>NUCLEOTIDE SEQUENCE</scope>
    <source>
        <strain evidence="1">9264</strain>
    </source>
</reference>
<organism evidence="1 2">
    <name type="scientific">Candidatus Paenalcaligenes intestinipullorum</name>
    <dbReference type="NCBI Taxonomy" id="2838718"/>
    <lineage>
        <taxon>Bacteria</taxon>
        <taxon>Pseudomonadati</taxon>
        <taxon>Pseudomonadota</taxon>
        <taxon>Betaproteobacteria</taxon>
        <taxon>Burkholderiales</taxon>
        <taxon>Alcaligenaceae</taxon>
        <taxon>Paenalcaligenes</taxon>
    </lineage>
</organism>
<dbReference type="Proteomes" id="UP000823889">
    <property type="component" value="Unassembled WGS sequence"/>
</dbReference>
<accession>A0A9D2RFR1</accession>
<evidence type="ECO:0000313" key="1">
    <source>
        <dbReference type="EMBL" id="HJD44379.1"/>
    </source>
</evidence>
<name>A0A9D2RFR1_9BURK</name>